<sequence length="192" mass="23500">MGVFLYSLSMLELNYELEEEDLLQLQLYFASKDEMQIKQRRKEKYRMIGLSLLCGLLLFFDEGYRLLSYLFLGSSLLFFIIYPWWSVWFYKRMYRKHISESMRAEFPYNTKLLLGSDLIEIETKKGHRHYDVKEMDTVIETEHHFFIEMSRQVSIIIPKHRINNAEEVKMQLLRYKENNPFSFVEDMDWKWK</sequence>
<evidence type="ECO:0000256" key="1">
    <source>
        <dbReference type="SAM" id="Phobius"/>
    </source>
</evidence>
<feature type="domain" description="YcxB-like C-terminal" evidence="2">
    <location>
        <begin position="117"/>
        <end position="167"/>
    </location>
</feature>
<keyword evidence="1" id="KW-1133">Transmembrane helix</keyword>
<organism evidence="3">
    <name type="scientific">uncultured Dysgonomonas sp</name>
    <dbReference type="NCBI Taxonomy" id="206096"/>
    <lineage>
        <taxon>Bacteria</taxon>
        <taxon>Pseudomonadati</taxon>
        <taxon>Bacteroidota</taxon>
        <taxon>Bacteroidia</taxon>
        <taxon>Bacteroidales</taxon>
        <taxon>Dysgonomonadaceae</taxon>
        <taxon>Dysgonomonas</taxon>
        <taxon>environmental samples</taxon>
    </lineage>
</organism>
<dbReference type="Pfam" id="PF14317">
    <property type="entry name" value="YcxB"/>
    <property type="match status" value="1"/>
</dbReference>
<feature type="transmembrane region" description="Helical" evidence="1">
    <location>
        <begin position="66"/>
        <end position="90"/>
    </location>
</feature>
<keyword evidence="1" id="KW-0472">Membrane</keyword>
<reference evidence="3" key="1">
    <citation type="submission" date="2016-04" db="EMBL/GenBank/DDBJ databases">
        <authorList>
            <person name="Evans L.H."/>
            <person name="Alamgir A."/>
            <person name="Owens N."/>
            <person name="Weber N.D."/>
            <person name="Virtaneva K."/>
            <person name="Barbian K."/>
            <person name="Babar A."/>
            <person name="Rosenke K."/>
        </authorList>
    </citation>
    <scope>NUCLEOTIDE SEQUENCE</scope>
    <source>
        <strain evidence="3">86-1</strain>
    </source>
</reference>
<gene>
    <name evidence="3" type="ORF">KL86DYS1_30191</name>
</gene>
<protein>
    <recommendedName>
        <fullName evidence="2">YcxB-like C-terminal domain-containing protein</fullName>
    </recommendedName>
</protein>
<accession>A0A212JRR0</accession>
<dbReference type="InterPro" id="IPR025588">
    <property type="entry name" value="YcxB-like_C"/>
</dbReference>
<evidence type="ECO:0000313" key="3">
    <source>
        <dbReference type="EMBL" id="SBW02112.1"/>
    </source>
</evidence>
<dbReference type="EMBL" id="FLUM01000003">
    <property type="protein sequence ID" value="SBW02112.1"/>
    <property type="molecule type" value="Genomic_DNA"/>
</dbReference>
<dbReference type="AlphaFoldDB" id="A0A212JRR0"/>
<name>A0A212JRR0_9BACT</name>
<keyword evidence="1" id="KW-0812">Transmembrane</keyword>
<proteinExistence type="predicted"/>
<evidence type="ECO:0000259" key="2">
    <source>
        <dbReference type="Pfam" id="PF14317"/>
    </source>
</evidence>